<protein>
    <submittedName>
        <fullName evidence="1">Uncharacterized protein</fullName>
    </submittedName>
</protein>
<comment type="caution">
    <text evidence="1">The sequence shown here is derived from an EMBL/GenBank/DDBJ whole genome shotgun (WGS) entry which is preliminary data.</text>
</comment>
<proteinExistence type="predicted"/>
<dbReference type="AlphaFoldDB" id="A0A7J6PK87"/>
<organism evidence="1 2">
    <name type="scientific">Perkinsus olseni</name>
    <name type="common">Perkinsus atlanticus</name>
    <dbReference type="NCBI Taxonomy" id="32597"/>
    <lineage>
        <taxon>Eukaryota</taxon>
        <taxon>Sar</taxon>
        <taxon>Alveolata</taxon>
        <taxon>Perkinsozoa</taxon>
        <taxon>Perkinsea</taxon>
        <taxon>Perkinsida</taxon>
        <taxon>Perkinsidae</taxon>
        <taxon>Perkinsus</taxon>
    </lineage>
</organism>
<name>A0A7J6PK87_PEROL</name>
<sequence length="144" mass="17264">MSTRTPAISEDFPHFLAWYGLIPDFSHLAKDDKFHCRDQWFRLKQLVDCRYYAHLQYAESESYNAKLVMSRIEDIRWCQQIKKLPMERRPEAYKKWWVTKEYRINDVWEYREPPPTQGLMMAGPSTIKAKESSIPKLNTLCSIQ</sequence>
<dbReference type="EMBL" id="JABANP010000010">
    <property type="protein sequence ID" value="KAF4696548.1"/>
    <property type="molecule type" value="Genomic_DNA"/>
</dbReference>
<reference evidence="1 2" key="1">
    <citation type="submission" date="2020-04" db="EMBL/GenBank/DDBJ databases">
        <title>Perkinsus olseni comparative genomics.</title>
        <authorList>
            <person name="Bogema D.R."/>
        </authorList>
    </citation>
    <scope>NUCLEOTIDE SEQUENCE [LARGE SCALE GENOMIC DNA]</scope>
    <source>
        <strain evidence="1">00978-12</strain>
    </source>
</reference>
<accession>A0A7J6PK87</accession>
<dbReference type="Proteomes" id="UP000541610">
    <property type="component" value="Unassembled WGS sequence"/>
</dbReference>
<evidence type="ECO:0000313" key="1">
    <source>
        <dbReference type="EMBL" id="KAF4696548.1"/>
    </source>
</evidence>
<evidence type="ECO:0000313" key="2">
    <source>
        <dbReference type="Proteomes" id="UP000541610"/>
    </source>
</evidence>
<gene>
    <name evidence="1" type="ORF">FOZ60_000238</name>
</gene>
<dbReference type="OrthoDB" id="405994at2759"/>